<reference evidence="1 2" key="1">
    <citation type="submission" date="2017-04" db="EMBL/GenBank/DDBJ databases">
        <authorList>
            <person name="Afonso C.L."/>
            <person name="Miller P.J."/>
            <person name="Scott M.A."/>
            <person name="Spackman E."/>
            <person name="Goraichik I."/>
            <person name="Dimitrov K.M."/>
            <person name="Suarez D.L."/>
            <person name="Swayne D.E."/>
        </authorList>
    </citation>
    <scope>NUCLEOTIDE SEQUENCE [LARGE SCALE GENOMIC DNA]</scope>
    <source>
        <strain evidence="1 2">DSM 13146</strain>
    </source>
</reference>
<proteinExistence type="predicted"/>
<keyword evidence="2" id="KW-1185">Reference proteome</keyword>
<accession>A0A1W1XJK4</accession>
<gene>
    <name evidence="1" type="ORF">SAMN02746041_01956</name>
</gene>
<evidence type="ECO:0000313" key="2">
    <source>
        <dbReference type="Proteomes" id="UP000192783"/>
    </source>
</evidence>
<dbReference type="AlphaFoldDB" id="A0A1W1XJK4"/>
<dbReference type="Proteomes" id="UP000192783">
    <property type="component" value="Unassembled WGS sequence"/>
</dbReference>
<sequence>MNASDRDLEQLLAELQKEVGRWEDSQYHVAEEDLFDLKRFLLDRGRQDLVSTLESLYGTPLNRAFWGRLLPYRRLRRVRLELAARQQEQREHQARFLRSYVEFQRELALFLDRLEREEETPRPALRIVSDDPSPEE</sequence>
<organism evidence="1 2">
    <name type="scientific">Desulfacinum hydrothermale DSM 13146</name>
    <dbReference type="NCBI Taxonomy" id="1121390"/>
    <lineage>
        <taxon>Bacteria</taxon>
        <taxon>Pseudomonadati</taxon>
        <taxon>Thermodesulfobacteriota</taxon>
        <taxon>Syntrophobacteria</taxon>
        <taxon>Syntrophobacterales</taxon>
        <taxon>Syntrophobacteraceae</taxon>
        <taxon>Desulfacinum</taxon>
    </lineage>
</organism>
<name>A0A1W1XJK4_9BACT</name>
<protein>
    <submittedName>
        <fullName evidence="1">Uncharacterized protein</fullName>
    </submittedName>
</protein>
<dbReference type="EMBL" id="FWXF01000009">
    <property type="protein sequence ID" value="SMC24176.1"/>
    <property type="molecule type" value="Genomic_DNA"/>
</dbReference>
<dbReference type="RefSeq" id="WP_084057686.1">
    <property type="nucleotide sequence ID" value="NZ_FWXF01000009.1"/>
</dbReference>
<evidence type="ECO:0000313" key="1">
    <source>
        <dbReference type="EMBL" id="SMC24176.1"/>
    </source>
</evidence>